<evidence type="ECO:0000256" key="1">
    <source>
        <dbReference type="SAM" id="MobiDB-lite"/>
    </source>
</evidence>
<feature type="region of interest" description="Disordered" evidence="1">
    <location>
        <begin position="412"/>
        <end position="432"/>
    </location>
</feature>
<protein>
    <submittedName>
        <fullName evidence="2">Uncharacterized protein</fullName>
    </submittedName>
</protein>
<evidence type="ECO:0000313" key="3">
    <source>
        <dbReference type="Proteomes" id="UP001295423"/>
    </source>
</evidence>
<dbReference type="AlphaFoldDB" id="A0AAD2FTV7"/>
<name>A0AAD2FTV7_9STRA</name>
<proteinExistence type="predicted"/>
<gene>
    <name evidence="2" type="ORF">CYCCA115_LOCUS13861</name>
</gene>
<organism evidence="2 3">
    <name type="scientific">Cylindrotheca closterium</name>
    <dbReference type="NCBI Taxonomy" id="2856"/>
    <lineage>
        <taxon>Eukaryota</taxon>
        <taxon>Sar</taxon>
        <taxon>Stramenopiles</taxon>
        <taxon>Ochrophyta</taxon>
        <taxon>Bacillariophyta</taxon>
        <taxon>Bacillariophyceae</taxon>
        <taxon>Bacillariophycidae</taxon>
        <taxon>Bacillariales</taxon>
        <taxon>Bacillariaceae</taxon>
        <taxon>Cylindrotheca</taxon>
    </lineage>
</organism>
<dbReference type="EMBL" id="CAKOGP040001816">
    <property type="protein sequence ID" value="CAJ1953080.1"/>
    <property type="molecule type" value="Genomic_DNA"/>
</dbReference>
<feature type="region of interest" description="Disordered" evidence="1">
    <location>
        <begin position="1"/>
        <end position="37"/>
    </location>
</feature>
<evidence type="ECO:0000313" key="2">
    <source>
        <dbReference type="EMBL" id="CAJ1953080.1"/>
    </source>
</evidence>
<reference evidence="2" key="1">
    <citation type="submission" date="2023-08" db="EMBL/GenBank/DDBJ databases">
        <authorList>
            <person name="Audoor S."/>
            <person name="Bilcke G."/>
        </authorList>
    </citation>
    <scope>NUCLEOTIDE SEQUENCE</scope>
</reference>
<keyword evidence="3" id="KW-1185">Reference proteome</keyword>
<feature type="compositionally biased region" description="Polar residues" evidence="1">
    <location>
        <begin position="1"/>
        <end position="35"/>
    </location>
</feature>
<comment type="caution">
    <text evidence="2">The sequence shown here is derived from an EMBL/GenBank/DDBJ whole genome shotgun (WGS) entry which is preliminary data.</text>
</comment>
<feature type="compositionally biased region" description="Basic and acidic residues" evidence="1">
    <location>
        <begin position="422"/>
        <end position="432"/>
    </location>
</feature>
<accession>A0AAD2FTV7</accession>
<dbReference type="Proteomes" id="UP001295423">
    <property type="component" value="Unassembled WGS sequence"/>
</dbReference>
<sequence>MPTTRHGTTTSPRNNDSPTVPTASVQPASTTTPSVGNAIGKASNAIKPGNTPASLDFAVDTLMQRPLNGPLMQSLQRDGIFCFRDLLLLKDTDLLDLKYDAPITDGSGADTGRTKLTQLDKANRGIINALLGYTYLQWDIFNQSFRSTTRVHNTLNVLDHSYVPASADNKTLFDKQQAFMYDIFVTKLQTNTGKSLVQKYQLTYDAQQIWAKLNDHCTTSVAADTQASSLMTWLTTKKLVKSDWPGKHYAFVLHWLEQARLYNEIASDKMANSQFLLANAIQQTPYLCEIKTSSKLLSAQTGQSLTYPQYVELVTSAAMAHDMAMNEQAVVPATHKALFHDIFSPHNDNMDDYYTQDFDLDVNRQTIEAFQASSYCTTRPQLDNATWQQLDDHARRTWHQIPDQAKATILQNKSAPSGRPSQLEKGEVLSRP</sequence>